<gene>
    <name evidence="1" type="ORF">N8I74_01510</name>
</gene>
<name>A0ABY6DMY9_9NEIS</name>
<keyword evidence="2" id="KW-1185">Reference proteome</keyword>
<dbReference type="RefSeq" id="WP_263125154.1">
    <property type="nucleotide sequence ID" value="NZ_CP106753.1"/>
</dbReference>
<dbReference type="Proteomes" id="UP001061302">
    <property type="component" value="Chromosome"/>
</dbReference>
<protein>
    <submittedName>
        <fullName evidence="1">Uncharacterized protein</fullName>
    </submittedName>
</protein>
<evidence type="ECO:0000313" key="1">
    <source>
        <dbReference type="EMBL" id="UXY15719.1"/>
    </source>
</evidence>
<evidence type="ECO:0000313" key="2">
    <source>
        <dbReference type="Proteomes" id="UP001061302"/>
    </source>
</evidence>
<sequence length="61" mass="6744">MSNPARKSFEYDRDYMAREAETAEAWVESVNLTSTISVPTTLMVYSARPAKAIGMDDSPLA</sequence>
<accession>A0ABY6DMY9</accession>
<proteinExistence type="predicted"/>
<organism evidence="1 2">
    <name type="scientific">Chitiniphilus purpureus</name>
    <dbReference type="NCBI Taxonomy" id="2981137"/>
    <lineage>
        <taxon>Bacteria</taxon>
        <taxon>Pseudomonadati</taxon>
        <taxon>Pseudomonadota</taxon>
        <taxon>Betaproteobacteria</taxon>
        <taxon>Neisseriales</taxon>
        <taxon>Chitinibacteraceae</taxon>
        <taxon>Chitiniphilus</taxon>
    </lineage>
</organism>
<reference evidence="1" key="1">
    <citation type="submission" date="2022-10" db="EMBL/GenBank/DDBJ databases">
        <title>Chitiniphilus purpureus sp. nov., a novel chitin-degrading bacterium isolated from crawfish pond sediment.</title>
        <authorList>
            <person name="Li K."/>
        </authorList>
    </citation>
    <scope>NUCLEOTIDE SEQUENCE</scope>
    <source>
        <strain evidence="1">CD1</strain>
    </source>
</reference>
<dbReference type="EMBL" id="CP106753">
    <property type="protein sequence ID" value="UXY15719.1"/>
    <property type="molecule type" value="Genomic_DNA"/>
</dbReference>